<organism evidence="1 2">
    <name type="scientific">Tagetes erecta</name>
    <name type="common">African marigold</name>
    <dbReference type="NCBI Taxonomy" id="13708"/>
    <lineage>
        <taxon>Eukaryota</taxon>
        <taxon>Viridiplantae</taxon>
        <taxon>Streptophyta</taxon>
        <taxon>Embryophyta</taxon>
        <taxon>Tracheophyta</taxon>
        <taxon>Spermatophyta</taxon>
        <taxon>Magnoliopsida</taxon>
        <taxon>eudicotyledons</taxon>
        <taxon>Gunneridae</taxon>
        <taxon>Pentapetalae</taxon>
        <taxon>asterids</taxon>
        <taxon>campanulids</taxon>
        <taxon>Asterales</taxon>
        <taxon>Asteraceae</taxon>
        <taxon>Asteroideae</taxon>
        <taxon>Heliantheae alliance</taxon>
        <taxon>Tageteae</taxon>
        <taxon>Tagetes</taxon>
    </lineage>
</organism>
<protein>
    <submittedName>
        <fullName evidence="1">Uncharacterized protein</fullName>
    </submittedName>
</protein>
<dbReference type="EMBL" id="JAUHHV010000002">
    <property type="protein sequence ID" value="KAK1431584.1"/>
    <property type="molecule type" value="Genomic_DNA"/>
</dbReference>
<evidence type="ECO:0000313" key="1">
    <source>
        <dbReference type="EMBL" id="KAK1431584.1"/>
    </source>
</evidence>
<evidence type="ECO:0000313" key="2">
    <source>
        <dbReference type="Proteomes" id="UP001229421"/>
    </source>
</evidence>
<dbReference type="AlphaFoldDB" id="A0AAD8P439"/>
<gene>
    <name evidence="1" type="ORF">QVD17_08044</name>
</gene>
<sequence>MQFIKLGRGVYFKVTIRSTKAVVVPSASSCNIKESSSRVPNIRVLPQDQDYQLLDVIHQAMLLLCEGFVYHKALVRY</sequence>
<keyword evidence="2" id="KW-1185">Reference proteome</keyword>
<proteinExistence type="predicted"/>
<reference evidence="1" key="1">
    <citation type="journal article" date="2023" name="bioRxiv">
        <title>Improved chromosome-level genome assembly for marigold (Tagetes erecta).</title>
        <authorList>
            <person name="Jiang F."/>
            <person name="Yuan L."/>
            <person name="Wang S."/>
            <person name="Wang H."/>
            <person name="Xu D."/>
            <person name="Wang A."/>
            <person name="Fan W."/>
        </authorList>
    </citation>
    <scope>NUCLEOTIDE SEQUENCE</scope>
    <source>
        <strain evidence="1">WSJ</strain>
        <tissue evidence="1">Leaf</tissue>
    </source>
</reference>
<name>A0AAD8P439_TARER</name>
<comment type="caution">
    <text evidence="1">The sequence shown here is derived from an EMBL/GenBank/DDBJ whole genome shotgun (WGS) entry which is preliminary data.</text>
</comment>
<dbReference type="Proteomes" id="UP001229421">
    <property type="component" value="Unassembled WGS sequence"/>
</dbReference>
<accession>A0AAD8P439</accession>